<gene>
    <name evidence="7" type="ORF">NA57DRAFT_58836</name>
</gene>
<evidence type="ECO:0000256" key="1">
    <source>
        <dbReference type="ARBA" id="ARBA00004123"/>
    </source>
</evidence>
<proteinExistence type="predicted"/>
<evidence type="ECO:0000256" key="4">
    <source>
        <dbReference type="ARBA" id="ARBA00023163"/>
    </source>
</evidence>
<accession>A0A9P4M3Q3</accession>
<feature type="compositionally biased region" description="Polar residues" evidence="6">
    <location>
        <begin position="218"/>
        <end position="228"/>
    </location>
</feature>
<evidence type="ECO:0000256" key="3">
    <source>
        <dbReference type="ARBA" id="ARBA00023015"/>
    </source>
</evidence>
<feature type="region of interest" description="Disordered" evidence="6">
    <location>
        <begin position="514"/>
        <end position="558"/>
    </location>
</feature>
<organism evidence="7 8">
    <name type="scientific">Rhizodiscina lignyota</name>
    <dbReference type="NCBI Taxonomy" id="1504668"/>
    <lineage>
        <taxon>Eukaryota</taxon>
        <taxon>Fungi</taxon>
        <taxon>Dikarya</taxon>
        <taxon>Ascomycota</taxon>
        <taxon>Pezizomycotina</taxon>
        <taxon>Dothideomycetes</taxon>
        <taxon>Pleosporomycetidae</taxon>
        <taxon>Aulographales</taxon>
        <taxon>Rhizodiscinaceae</taxon>
        <taxon>Rhizodiscina</taxon>
    </lineage>
</organism>
<dbReference type="Pfam" id="PF08598">
    <property type="entry name" value="Sds3"/>
    <property type="match status" value="1"/>
</dbReference>
<protein>
    <submittedName>
        <fullName evidence="7">Uncharacterized protein</fullName>
    </submittedName>
</protein>
<keyword evidence="5" id="KW-0539">Nucleus</keyword>
<dbReference type="AlphaFoldDB" id="A0A9P4M3Q3"/>
<dbReference type="SMART" id="SM01401">
    <property type="entry name" value="Sds3"/>
    <property type="match status" value="1"/>
</dbReference>
<evidence type="ECO:0000256" key="5">
    <source>
        <dbReference type="ARBA" id="ARBA00023242"/>
    </source>
</evidence>
<dbReference type="GO" id="GO:0010468">
    <property type="term" value="P:regulation of gene expression"/>
    <property type="evidence" value="ECO:0007669"/>
    <property type="project" value="UniProtKB-ARBA"/>
</dbReference>
<feature type="compositionally biased region" description="Polar residues" evidence="6">
    <location>
        <begin position="331"/>
        <end position="342"/>
    </location>
</feature>
<dbReference type="PANTHER" id="PTHR21964">
    <property type="entry name" value="BREAST CANCER METASTASIS-SUPPRESSOR 1"/>
    <property type="match status" value="1"/>
</dbReference>
<keyword evidence="2" id="KW-0678">Repressor</keyword>
<dbReference type="OrthoDB" id="70376at2759"/>
<evidence type="ECO:0000313" key="8">
    <source>
        <dbReference type="Proteomes" id="UP000799772"/>
    </source>
</evidence>
<dbReference type="Proteomes" id="UP000799772">
    <property type="component" value="Unassembled WGS sequence"/>
</dbReference>
<reference evidence="7" key="1">
    <citation type="journal article" date="2020" name="Stud. Mycol.">
        <title>101 Dothideomycetes genomes: a test case for predicting lifestyles and emergence of pathogens.</title>
        <authorList>
            <person name="Haridas S."/>
            <person name="Albert R."/>
            <person name="Binder M."/>
            <person name="Bloem J."/>
            <person name="Labutti K."/>
            <person name="Salamov A."/>
            <person name="Andreopoulos B."/>
            <person name="Baker S."/>
            <person name="Barry K."/>
            <person name="Bills G."/>
            <person name="Bluhm B."/>
            <person name="Cannon C."/>
            <person name="Castanera R."/>
            <person name="Culley D."/>
            <person name="Daum C."/>
            <person name="Ezra D."/>
            <person name="Gonzalez J."/>
            <person name="Henrissat B."/>
            <person name="Kuo A."/>
            <person name="Liang C."/>
            <person name="Lipzen A."/>
            <person name="Lutzoni F."/>
            <person name="Magnuson J."/>
            <person name="Mondo S."/>
            <person name="Nolan M."/>
            <person name="Ohm R."/>
            <person name="Pangilinan J."/>
            <person name="Park H.-J."/>
            <person name="Ramirez L."/>
            <person name="Alfaro M."/>
            <person name="Sun H."/>
            <person name="Tritt A."/>
            <person name="Yoshinaga Y."/>
            <person name="Zwiers L.-H."/>
            <person name="Turgeon B."/>
            <person name="Goodwin S."/>
            <person name="Spatafora J."/>
            <person name="Crous P."/>
            <person name="Grigoriev I."/>
        </authorList>
    </citation>
    <scope>NUCLEOTIDE SEQUENCE</scope>
    <source>
        <strain evidence="7">CBS 133067</strain>
    </source>
</reference>
<comment type="subcellular location">
    <subcellularLocation>
        <location evidence="1">Nucleus</location>
    </subcellularLocation>
</comment>
<dbReference type="GO" id="GO:0005654">
    <property type="term" value="C:nucleoplasm"/>
    <property type="evidence" value="ECO:0007669"/>
    <property type="project" value="UniProtKB-ARBA"/>
</dbReference>
<sequence>MAPNRSISPQDVPMVHPTASPPRQISKIEKKRSQITDKLSLMIKEFNQNLRPHYEAQLNAIQVDINLITRADPYQTTPLPDSPEEVQKVIHELFGGQIPADPVAAEDFTAQAGKLYEEFAIKVNDLMEQRDVALAMLATVYFQQNKHDKSLDEVERRHKFHVQLAQEEHKLLADTVRQRLFATLEKKRRTLLAEKEALDIGDSNASLLHPDQYRHMHNPSSPGGTQNARKTRNARHRVDLDELPSAAVAQENRRKRKAEDADESPGPGTKHHGPGSPYRDAKAKQTFAQYGASALSIERLFTEKELALNMNTAALAATNFMVQLRDAPKNSEATNGMNGYQTDTEDAPGASTSIPTIMNEATDPEDDATPAAAPEMDRTANTSQYAHQTRGATRNALADLATIAGGQLPFPAHSIPTYVPAIMGAKANGAAPTPQSLTGSEIDQDFAIFGRRDVTGDDTLNTRLLEHAVGEEVRGAQNFAVFRLQPPAPAAESEKDEPAGLGLLPHGLRTVPMSRQTSTGGMSDVGGAPMSRTGSAMGGTSMRRMASNRGRGRGRVDA</sequence>
<feature type="region of interest" description="Disordered" evidence="6">
    <location>
        <begin position="203"/>
        <end position="280"/>
    </location>
</feature>
<evidence type="ECO:0000313" key="7">
    <source>
        <dbReference type="EMBL" id="KAF2096956.1"/>
    </source>
</evidence>
<name>A0A9P4M3Q3_9PEZI</name>
<evidence type="ECO:0000256" key="2">
    <source>
        <dbReference type="ARBA" id="ARBA00022491"/>
    </source>
</evidence>
<keyword evidence="4" id="KW-0804">Transcription</keyword>
<evidence type="ECO:0000256" key="6">
    <source>
        <dbReference type="SAM" id="MobiDB-lite"/>
    </source>
</evidence>
<dbReference type="InterPro" id="IPR013907">
    <property type="entry name" value="Sds3"/>
</dbReference>
<comment type="caution">
    <text evidence="7">The sequence shown here is derived from an EMBL/GenBank/DDBJ whole genome shotgun (WGS) entry which is preliminary data.</text>
</comment>
<keyword evidence="3" id="KW-0805">Transcription regulation</keyword>
<dbReference type="EMBL" id="ML978129">
    <property type="protein sequence ID" value="KAF2096956.1"/>
    <property type="molecule type" value="Genomic_DNA"/>
</dbReference>
<keyword evidence="8" id="KW-1185">Reference proteome</keyword>
<feature type="region of interest" description="Disordered" evidence="6">
    <location>
        <begin position="331"/>
        <end position="351"/>
    </location>
</feature>
<feature type="region of interest" description="Disordered" evidence="6">
    <location>
        <begin position="1"/>
        <end position="23"/>
    </location>
</feature>